<feature type="compositionally biased region" description="Polar residues" evidence="1">
    <location>
        <begin position="487"/>
        <end position="496"/>
    </location>
</feature>
<gene>
    <name evidence="3" type="ORF">PYS65_20860</name>
</gene>
<proteinExistence type="predicted"/>
<dbReference type="Proteomes" id="UP001216440">
    <property type="component" value="Chromosome"/>
</dbReference>
<keyword evidence="4" id="KW-1185">Reference proteome</keyword>
<organism evidence="3 4">
    <name type="scientific">Streptomyces cathayae</name>
    <dbReference type="NCBI Taxonomy" id="3031124"/>
    <lineage>
        <taxon>Bacteria</taxon>
        <taxon>Bacillati</taxon>
        <taxon>Actinomycetota</taxon>
        <taxon>Actinomycetes</taxon>
        <taxon>Kitasatosporales</taxon>
        <taxon>Streptomycetaceae</taxon>
        <taxon>Streptomyces</taxon>
    </lineage>
</organism>
<feature type="transmembrane region" description="Helical" evidence="2">
    <location>
        <begin position="205"/>
        <end position="228"/>
    </location>
</feature>
<sequence length="502" mass="53097">MYAGAYAHDLWFTDLRRGSPSPVGTAVLWAALATGVLSMTLLDDGVGVNLFLVALPATLTAYFAARQAGRLQARPWTLAWGIGGIALLLVPALRAALWPSLLAVATAVGLASLALHGPRTWAGVVLSPFGLVDSLFKGAGWGWRGLRTRAGKASGNVGSALRVLVVTAVLLLVFGALFAGADAAFADLLSRLLPDTSVGDGPWRLVLFGLGLLGALAAAHSAAAPLWWDSFRTSPGRARGRGEWALPLLLLCVLFAAFNAIQLAVLFGGYRAVLDKTGQTYSAYARQGFWQLLVATLLTLLVIVLALRWAPRGGPGDRNLVRGVLGTLCALTLIVVASAVRRMDMYVEAYGLTRLRISVVAVELWLGLVILLIMAAGVRGARRLPRAVAASAAAVVLAFGLASPDGLIAENNVRRYEKTHKLDLDYARGLSADAVPALDRLEEPMRSCVLGPLAEGLGPATASWYEISWGEVHARQILKERPPVTTDPGTCGSSGESLEYDR</sequence>
<feature type="transmembrane region" description="Helical" evidence="2">
    <location>
        <begin position="288"/>
        <end position="307"/>
    </location>
</feature>
<dbReference type="RefSeq" id="WP_279335442.1">
    <property type="nucleotide sequence ID" value="NZ_CP121682.1"/>
</dbReference>
<evidence type="ECO:0000256" key="2">
    <source>
        <dbReference type="SAM" id="Phobius"/>
    </source>
</evidence>
<evidence type="ECO:0000313" key="4">
    <source>
        <dbReference type="Proteomes" id="UP001216440"/>
    </source>
</evidence>
<reference evidence="3 4" key="1">
    <citation type="submission" date="2023-03" db="EMBL/GenBank/DDBJ databases">
        <authorList>
            <person name="Mo P."/>
        </authorList>
    </citation>
    <scope>NUCLEOTIDE SEQUENCE [LARGE SCALE GENOMIC DNA]</scope>
    <source>
        <strain evidence="3 4">HUAS 5</strain>
    </source>
</reference>
<feature type="transmembrane region" description="Helical" evidence="2">
    <location>
        <begin position="163"/>
        <end position="185"/>
    </location>
</feature>
<keyword evidence="2" id="KW-0472">Membrane</keyword>
<evidence type="ECO:0000313" key="3">
    <source>
        <dbReference type="EMBL" id="WGD42390.1"/>
    </source>
</evidence>
<protein>
    <submittedName>
        <fullName evidence="3">DUF4173 domain-containing protein</fullName>
    </submittedName>
</protein>
<feature type="transmembrane region" description="Helical" evidence="2">
    <location>
        <begin position="48"/>
        <end position="65"/>
    </location>
</feature>
<feature type="transmembrane region" description="Helical" evidence="2">
    <location>
        <begin position="248"/>
        <end position="268"/>
    </location>
</feature>
<name>A0ABY8K2A4_9ACTN</name>
<dbReference type="EMBL" id="CP121682">
    <property type="protein sequence ID" value="WGD42390.1"/>
    <property type="molecule type" value="Genomic_DNA"/>
</dbReference>
<feature type="transmembrane region" description="Helical" evidence="2">
    <location>
        <begin position="23"/>
        <end position="42"/>
    </location>
</feature>
<dbReference type="InterPro" id="IPR025291">
    <property type="entry name" value="DUF4153"/>
</dbReference>
<accession>A0ABY8K2A4</accession>
<feature type="transmembrane region" description="Helical" evidence="2">
    <location>
        <begin position="77"/>
        <end position="101"/>
    </location>
</feature>
<feature type="transmembrane region" description="Helical" evidence="2">
    <location>
        <begin position="387"/>
        <end position="409"/>
    </location>
</feature>
<feature type="transmembrane region" description="Helical" evidence="2">
    <location>
        <begin position="319"/>
        <end position="340"/>
    </location>
</feature>
<keyword evidence="2" id="KW-1133">Transmembrane helix</keyword>
<feature type="region of interest" description="Disordered" evidence="1">
    <location>
        <begin position="479"/>
        <end position="502"/>
    </location>
</feature>
<feature type="transmembrane region" description="Helical" evidence="2">
    <location>
        <begin position="355"/>
        <end position="375"/>
    </location>
</feature>
<dbReference type="Pfam" id="PF13687">
    <property type="entry name" value="DUF4153"/>
    <property type="match status" value="1"/>
</dbReference>
<evidence type="ECO:0000256" key="1">
    <source>
        <dbReference type="SAM" id="MobiDB-lite"/>
    </source>
</evidence>
<feature type="transmembrane region" description="Helical" evidence="2">
    <location>
        <begin position="121"/>
        <end position="143"/>
    </location>
</feature>
<keyword evidence="2" id="KW-0812">Transmembrane</keyword>